<keyword evidence="5" id="KW-0804">Transcription</keyword>
<evidence type="ECO:0000256" key="7">
    <source>
        <dbReference type="SAM" id="MobiDB-lite"/>
    </source>
</evidence>
<evidence type="ECO:0000256" key="6">
    <source>
        <dbReference type="ARBA" id="ARBA00023242"/>
    </source>
</evidence>
<dbReference type="AlphaFoldDB" id="S4RPC3"/>
<feature type="domain" description="HNF-p1" evidence="9">
    <location>
        <begin position="21"/>
        <end position="52"/>
    </location>
</feature>
<dbReference type="GO" id="GO:0003691">
    <property type="term" value="F:double-stranded telomeric DNA binding"/>
    <property type="evidence" value="ECO:0007669"/>
    <property type="project" value="InterPro"/>
</dbReference>
<evidence type="ECO:0000256" key="5">
    <source>
        <dbReference type="ARBA" id="ARBA00023163"/>
    </source>
</evidence>
<evidence type="ECO:0000256" key="1">
    <source>
        <dbReference type="ARBA" id="ARBA00004123"/>
    </source>
</evidence>
<proteinExistence type="predicted"/>
<evidence type="ECO:0000256" key="2">
    <source>
        <dbReference type="ARBA" id="ARBA00023015"/>
    </source>
</evidence>
<feature type="compositionally biased region" description="Polar residues" evidence="7">
    <location>
        <begin position="92"/>
        <end position="105"/>
    </location>
</feature>
<dbReference type="STRING" id="7757.ENSPMAP00000007059"/>
<feature type="domain" description="POU-specific atypical" evidence="8">
    <location>
        <begin position="160"/>
        <end position="212"/>
    </location>
</feature>
<dbReference type="Ensembl" id="ENSPMAT00000007090.1">
    <property type="protein sequence ID" value="ENSPMAP00000007059.1"/>
    <property type="gene ID" value="ENSPMAG00000006409.1"/>
</dbReference>
<protein>
    <submittedName>
        <fullName evidence="10">Uncharacterized protein</fullName>
    </submittedName>
</protein>
<dbReference type="InterPro" id="IPR010982">
    <property type="entry name" value="Lambda_DNA-bd_dom_sf"/>
</dbReference>
<evidence type="ECO:0000256" key="4">
    <source>
        <dbReference type="ARBA" id="ARBA00023155"/>
    </source>
</evidence>
<dbReference type="InterPro" id="IPR040363">
    <property type="entry name" value="HMBOX1"/>
</dbReference>
<dbReference type="InterPro" id="IPR006899">
    <property type="entry name" value="HNF-1_N"/>
</dbReference>
<dbReference type="PANTHER" id="PTHR14618:SF5">
    <property type="entry name" value="HOMEOBOX-CONTAINING PROTEIN 1"/>
    <property type="match status" value="1"/>
</dbReference>
<reference evidence="10" key="1">
    <citation type="submission" date="2025-08" db="UniProtKB">
        <authorList>
            <consortium name="Ensembl"/>
        </authorList>
    </citation>
    <scope>IDENTIFICATION</scope>
</reference>
<sequence length="212" mass="23036">ALSPRPVACGRERAVMAGYGDEPRYTIEQIDLLQRLRRSGMSTQQIVQAMDTMERLDREHGEKFGRRGTSGAAAEPAGNFGAPSSSSTPSSWAQTQYGSPTSSQGHMYEPSPPPCNPSTTNHALRETPTALPHERLANGFASPRYSGGSGGTPYGLAHLRLCSFEASEEDLELEERVEDLTRRDSVTVKEEIRAFLASRRISQAIVGQVTGQ</sequence>
<reference evidence="10" key="2">
    <citation type="submission" date="2025-09" db="UniProtKB">
        <authorList>
            <consortium name="Ensembl"/>
        </authorList>
    </citation>
    <scope>IDENTIFICATION</scope>
</reference>
<accession>S4RPC3</accession>
<comment type="subcellular location">
    <subcellularLocation>
        <location evidence="1">Nucleus</location>
    </subcellularLocation>
</comment>
<dbReference type="SUPFAM" id="SSF47413">
    <property type="entry name" value="lambda repressor-like DNA-binding domains"/>
    <property type="match status" value="1"/>
</dbReference>
<dbReference type="GO" id="GO:0005634">
    <property type="term" value="C:nucleus"/>
    <property type="evidence" value="ECO:0007669"/>
    <property type="project" value="UniProtKB-SubCell"/>
</dbReference>
<keyword evidence="4" id="KW-0371">Homeobox</keyword>
<dbReference type="PROSITE" id="PS51936">
    <property type="entry name" value="POU_4"/>
    <property type="match status" value="1"/>
</dbReference>
<evidence type="ECO:0000313" key="10">
    <source>
        <dbReference type="Ensembl" id="ENSPMAP00000007059.1"/>
    </source>
</evidence>
<feature type="region of interest" description="Disordered" evidence="7">
    <location>
        <begin position="62"/>
        <end position="124"/>
    </location>
</feature>
<dbReference type="PROSITE" id="PS51937">
    <property type="entry name" value="HNF_P1"/>
    <property type="match status" value="1"/>
</dbReference>
<dbReference type="GO" id="GO:0045893">
    <property type="term" value="P:positive regulation of DNA-templated transcription"/>
    <property type="evidence" value="ECO:0007669"/>
    <property type="project" value="InterPro"/>
</dbReference>
<name>S4RPC3_PETMA</name>
<evidence type="ECO:0000256" key="3">
    <source>
        <dbReference type="ARBA" id="ARBA00023125"/>
    </source>
</evidence>
<dbReference type="Gene3D" id="1.10.260.40">
    <property type="entry name" value="lambda repressor-like DNA-binding domains"/>
    <property type="match status" value="1"/>
</dbReference>
<keyword evidence="3" id="KW-0238">DNA-binding</keyword>
<dbReference type="PANTHER" id="PTHR14618">
    <property type="entry name" value="HOMEODOX-CONTAINING PROTEIN 1 HMBOX1"/>
    <property type="match status" value="1"/>
</dbReference>
<evidence type="ECO:0000259" key="8">
    <source>
        <dbReference type="PROSITE" id="PS51936"/>
    </source>
</evidence>
<organism evidence="10">
    <name type="scientific">Petromyzon marinus</name>
    <name type="common">Sea lamprey</name>
    <dbReference type="NCBI Taxonomy" id="7757"/>
    <lineage>
        <taxon>Eukaryota</taxon>
        <taxon>Metazoa</taxon>
        <taxon>Chordata</taxon>
        <taxon>Craniata</taxon>
        <taxon>Vertebrata</taxon>
        <taxon>Cyclostomata</taxon>
        <taxon>Hyperoartia</taxon>
        <taxon>Petromyzontiformes</taxon>
        <taxon>Petromyzontidae</taxon>
        <taxon>Petromyzon</taxon>
    </lineage>
</organism>
<dbReference type="GeneTree" id="ENSGT00940000154928"/>
<dbReference type="HOGENOM" id="CLU_1405508_0_0_1"/>
<dbReference type="InterPro" id="IPR044869">
    <property type="entry name" value="HNF-1_POU"/>
</dbReference>
<keyword evidence="6" id="KW-0539">Nucleus</keyword>
<evidence type="ECO:0000259" key="9">
    <source>
        <dbReference type="PROSITE" id="PS51937"/>
    </source>
</evidence>
<dbReference type="InterPro" id="IPR044866">
    <property type="entry name" value="HNF_P1"/>
</dbReference>
<dbReference type="Pfam" id="PF04814">
    <property type="entry name" value="HNF-1_N"/>
    <property type="match status" value="1"/>
</dbReference>
<dbReference type="OMA" id="LCSFEAS"/>
<keyword evidence="2" id="KW-0805">Transcription regulation</keyword>